<keyword evidence="2" id="KW-1185">Reference proteome</keyword>
<dbReference type="Proteomes" id="UP000199514">
    <property type="component" value="Unassembled WGS sequence"/>
</dbReference>
<dbReference type="AlphaFoldDB" id="A0A1I1P0Q8"/>
<dbReference type="EMBL" id="FOLE01000019">
    <property type="protein sequence ID" value="SFD00553.1"/>
    <property type="molecule type" value="Genomic_DNA"/>
</dbReference>
<dbReference type="STRING" id="927664.SAMN05421780_1194"/>
<organism evidence="1 2">
    <name type="scientific">Flexibacter flexilis DSM 6793</name>
    <dbReference type="NCBI Taxonomy" id="927664"/>
    <lineage>
        <taxon>Bacteria</taxon>
        <taxon>Pseudomonadati</taxon>
        <taxon>Bacteroidota</taxon>
        <taxon>Cytophagia</taxon>
        <taxon>Cytophagales</taxon>
        <taxon>Flexibacteraceae</taxon>
        <taxon>Flexibacter</taxon>
    </lineage>
</organism>
<sequence>MGDNFTSEQVIYIPEHSLLVETGLGSSAAVPPAPAASHSQPLYKTSDNQPIAFWGEDNLFPQRVLSEISRNSIIPAVLDWKARALVSGGLEYGYYHYEDKKRFFEPVENDAIEEFIERSRFPHYLAKASSDLYHFYNVFPELVLTKDRSEIYSIAANDASFCRWEVQNPRTGIIETCYINANWQSARHDSPETLQVSVINPFDSLEHTRQSKAFKLIYPISYPTPGRTFYQLAHWNTLRVSGWLEFANSIPEFKRALMRNAMSIKYVVKIPTKWWVWKYPDFDAKPELRASRIKETQTSINEMLTSAKNAGKALITNIIDDNNGKPYGWEVETIKDGMKDGAYIEDSQEASSHLLFALGVHDALIGSMPGKGLGGNSGSNVREALNMYLSLCQSHQELILEPLRFVQKYNGWDKKLKFRLRTPIMQTLDQVTPDARQTLPAA</sequence>
<accession>A0A1I1P0Q8</accession>
<reference evidence="1 2" key="1">
    <citation type="submission" date="2016-10" db="EMBL/GenBank/DDBJ databases">
        <authorList>
            <person name="de Groot N.N."/>
        </authorList>
    </citation>
    <scope>NUCLEOTIDE SEQUENCE [LARGE SCALE GENOMIC DNA]</scope>
    <source>
        <strain evidence="1 2">DSM 6793</strain>
    </source>
</reference>
<evidence type="ECO:0000313" key="1">
    <source>
        <dbReference type="EMBL" id="SFD00553.1"/>
    </source>
</evidence>
<dbReference type="OrthoDB" id="671786at2"/>
<evidence type="ECO:0008006" key="3">
    <source>
        <dbReference type="Google" id="ProtNLM"/>
    </source>
</evidence>
<proteinExistence type="predicted"/>
<name>A0A1I1P0Q8_9BACT</name>
<evidence type="ECO:0000313" key="2">
    <source>
        <dbReference type="Proteomes" id="UP000199514"/>
    </source>
</evidence>
<dbReference type="RefSeq" id="WP_091516855.1">
    <property type="nucleotide sequence ID" value="NZ_FOLE01000019.1"/>
</dbReference>
<gene>
    <name evidence="1" type="ORF">SAMN05421780_1194</name>
</gene>
<protein>
    <recommendedName>
        <fullName evidence="3">Phage portal protein, SPP1 Gp6-like</fullName>
    </recommendedName>
</protein>